<dbReference type="Proteomes" id="UP000184268">
    <property type="component" value="Unassembled WGS sequence"/>
</dbReference>
<dbReference type="PANTHER" id="PTHR43135">
    <property type="entry name" value="ALPHA-D-RIBOSE 1-METHYLPHOSPHONATE 5-TRIPHOSPHATE DIPHOSPHATASE"/>
    <property type="match status" value="1"/>
</dbReference>
<evidence type="ECO:0000313" key="1">
    <source>
        <dbReference type="EMBL" id="SHH76783.1"/>
    </source>
</evidence>
<dbReference type="InterPro" id="IPR051781">
    <property type="entry name" value="Metallo-dep_Hydrolase"/>
</dbReference>
<dbReference type="EMBL" id="FQXG01000004">
    <property type="protein sequence ID" value="SHH76783.1"/>
    <property type="molecule type" value="Genomic_DNA"/>
</dbReference>
<dbReference type="Gene3D" id="3.20.20.140">
    <property type="entry name" value="Metal-dependent hydrolases"/>
    <property type="match status" value="1"/>
</dbReference>
<reference evidence="1 2" key="1">
    <citation type="submission" date="2016-11" db="EMBL/GenBank/DDBJ databases">
        <authorList>
            <person name="Jaros S."/>
            <person name="Januszkiewicz K."/>
            <person name="Wedrychowicz H."/>
        </authorList>
    </citation>
    <scope>NUCLEOTIDE SEQUENCE [LARGE SCALE GENOMIC DNA]</scope>
    <source>
        <strain evidence="1 2">DSM 16917</strain>
    </source>
</reference>
<accession>A0A1M5VPE0</accession>
<sequence length="426" mass="46152">MIRRLVTLLLLPGLLLVCLLLPGMVAAQTTAAKALLLKGATIHSPNGPLAEHDLLMVDGRIQAIGQDLAIPPNAEVHELQGQHLYPPLVALISQVGLREIGMVRSTVDTWEVGAVNPQLQAAVAFNPDTEVLPTLRANGIGYAQLTPEGSALAGRSSLIHLSGWNLGQSLVKADTGLHLYWPDPRLPIGDEEARNEALADYREAHQGILQAFEDAQRYQRARTVDPTLPTDTRWEAMAPLLEGRVPLFVHADDQRQIRHALDLLQRYNLKGVLVGGYDAYLVSAALLEADVAVIYTHANSLPLRPDDPYDLPFQIPAMLHQSGLSMALAYPGSWDSRNLAFAAGQAVAFGLPREVALAAITQVPAQLLGVPALGKLEVGAPASLIISKGDLLDMGQAGVSAMYLEGKKVDLDNRHSRLYRKYKERN</sequence>
<dbReference type="OrthoDB" id="783596at2"/>
<name>A0A1M5VPE0_9GAMM</name>
<keyword evidence="2" id="KW-1185">Reference proteome</keyword>
<proteinExistence type="predicted"/>
<dbReference type="RefSeq" id="WP_067656890.1">
    <property type="nucleotide sequence ID" value="NZ_FQXG01000004.1"/>
</dbReference>
<dbReference type="InterPro" id="IPR032466">
    <property type="entry name" value="Metal_Hydrolase"/>
</dbReference>
<dbReference type="InterPro" id="IPR011059">
    <property type="entry name" value="Metal-dep_hydrolase_composite"/>
</dbReference>
<dbReference type="SUPFAM" id="SSF51556">
    <property type="entry name" value="Metallo-dependent hydrolases"/>
    <property type="match status" value="1"/>
</dbReference>
<dbReference type="GO" id="GO:0016810">
    <property type="term" value="F:hydrolase activity, acting on carbon-nitrogen (but not peptide) bonds"/>
    <property type="evidence" value="ECO:0007669"/>
    <property type="project" value="InterPro"/>
</dbReference>
<dbReference type="PANTHER" id="PTHR43135:SF3">
    <property type="entry name" value="ALPHA-D-RIBOSE 1-METHYLPHOSPHONATE 5-TRIPHOSPHATE DIPHOSPHATASE"/>
    <property type="match status" value="1"/>
</dbReference>
<dbReference type="Gene3D" id="2.30.40.10">
    <property type="entry name" value="Urease, subunit C, domain 1"/>
    <property type="match status" value="1"/>
</dbReference>
<gene>
    <name evidence="1" type="ORF">SAMN02745129_2878</name>
</gene>
<dbReference type="SUPFAM" id="SSF51338">
    <property type="entry name" value="Composite domain of metallo-dependent hydrolases"/>
    <property type="match status" value="1"/>
</dbReference>
<organism evidence="1 2">
    <name type="scientific">Ferrimonas marina</name>
    <dbReference type="NCBI Taxonomy" id="299255"/>
    <lineage>
        <taxon>Bacteria</taxon>
        <taxon>Pseudomonadati</taxon>
        <taxon>Pseudomonadota</taxon>
        <taxon>Gammaproteobacteria</taxon>
        <taxon>Alteromonadales</taxon>
        <taxon>Ferrimonadaceae</taxon>
        <taxon>Ferrimonas</taxon>
    </lineage>
</organism>
<dbReference type="STRING" id="299255.SAMN02745129_2878"/>
<evidence type="ECO:0000313" key="2">
    <source>
        <dbReference type="Proteomes" id="UP000184268"/>
    </source>
</evidence>
<dbReference type="AlphaFoldDB" id="A0A1M5VPE0"/>
<protein>
    <submittedName>
        <fullName evidence="1">Imidazolonepropionase</fullName>
    </submittedName>
</protein>